<protein>
    <recommendedName>
        <fullName evidence="8">Rod shape-determining protein MreD</fullName>
    </recommendedName>
</protein>
<dbReference type="NCBIfam" id="TIGR03426">
    <property type="entry name" value="shape_MreD"/>
    <property type="match status" value="1"/>
</dbReference>
<gene>
    <name evidence="10" type="primary">mreD</name>
    <name evidence="10" type="ORF">NCTC12872_00559</name>
</gene>
<dbReference type="Proteomes" id="UP000255417">
    <property type="component" value="Unassembled WGS sequence"/>
</dbReference>
<comment type="subcellular location">
    <subcellularLocation>
        <location evidence="8">Cell inner membrane</location>
    </subcellularLocation>
    <subcellularLocation>
        <location evidence="1">Cell membrane</location>
        <topology evidence="1">Multi-pass membrane protein</topology>
    </subcellularLocation>
</comment>
<evidence type="ECO:0000256" key="7">
    <source>
        <dbReference type="ARBA" id="ARBA00023136"/>
    </source>
</evidence>
<evidence type="ECO:0000256" key="5">
    <source>
        <dbReference type="ARBA" id="ARBA00022960"/>
    </source>
</evidence>
<dbReference type="EMBL" id="UGTA01000001">
    <property type="protein sequence ID" value="SUB58595.1"/>
    <property type="molecule type" value="Genomic_DNA"/>
</dbReference>
<dbReference type="PIRSF" id="PIRSF018472">
    <property type="entry name" value="MreD_proteobac"/>
    <property type="match status" value="1"/>
</dbReference>
<evidence type="ECO:0000256" key="3">
    <source>
        <dbReference type="ARBA" id="ARBA00022475"/>
    </source>
</evidence>
<evidence type="ECO:0000313" key="10">
    <source>
        <dbReference type="EMBL" id="SUB58595.1"/>
    </source>
</evidence>
<keyword evidence="11" id="KW-1185">Reference proteome</keyword>
<sequence>MKTNILFRLSILFIIFIVAFILEIMPWPIQMQGLRPAWIVLLLIYWVLALPQRINVGSAFITGIVWDLVLGSVLGIHALVLSIAIYFVAKYHLILRNMSLWFQSILIMLYVALIRVMIFFVELLLHNVEFHSQELLGALISGLLWPWIYLLMRQIRRGLWLRE</sequence>
<evidence type="ECO:0000256" key="8">
    <source>
        <dbReference type="PIRNR" id="PIRNR018472"/>
    </source>
</evidence>
<keyword evidence="4 9" id="KW-0812">Transmembrane</keyword>
<dbReference type="RefSeq" id="WP_115315112.1">
    <property type="nucleotide sequence ID" value="NZ_LWIF01000001.1"/>
</dbReference>
<dbReference type="Pfam" id="PF04093">
    <property type="entry name" value="MreD"/>
    <property type="match status" value="1"/>
</dbReference>
<evidence type="ECO:0000256" key="4">
    <source>
        <dbReference type="ARBA" id="ARBA00022692"/>
    </source>
</evidence>
<name>A0A379CA30_9PAST</name>
<keyword evidence="5 8" id="KW-0133">Cell shape</keyword>
<feature type="transmembrane region" description="Helical" evidence="9">
    <location>
        <begin position="60"/>
        <end position="88"/>
    </location>
</feature>
<evidence type="ECO:0000313" key="11">
    <source>
        <dbReference type="Proteomes" id="UP000255417"/>
    </source>
</evidence>
<organism evidence="10 11">
    <name type="scientific">Phocoenobacter uteri</name>
    <dbReference type="NCBI Taxonomy" id="146806"/>
    <lineage>
        <taxon>Bacteria</taxon>
        <taxon>Pseudomonadati</taxon>
        <taxon>Pseudomonadota</taxon>
        <taxon>Gammaproteobacteria</taxon>
        <taxon>Pasteurellales</taxon>
        <taxon>Pasteurellaceae</taxon>
        <taxon>Phocoenobacter</taxon>
    </lineage>
</organism>
<proteinExistence type="inferred from homology"/>
<comment type="function">
    <text evidence="8">Involved in formation of the rod shape of the cell. May also contribute to regulation of formation of penicillin-binding proteins.</text>
</comment>
<evidence type="ECO:0000256" key="1">
    <source>
        <dbReference type="ARBA" id="ARBA00004651"/>
    </source>
</evidence>
<evidence type="ECO:0000256" key="2">
    <source>
        <dbReference type="ARBA" id="ARBA00007776"/>
    </source>
</evidence>
<evidence type="ECO:0000256" key="9">
    <source>
        <dbReference type="SAM" id="Phobius"/>
    </source>
</evidence>
<dbReference type="GO" id="GO:0005886">
    <property type="term" value="C:plasma membrane"/>
    <property type="evidence" value="ECO:0007669"/>
    <property type="project" value="UniProtKB-SubCell"/>
</dbReference>
<comment type="similarity">
    <text evidence="2 8">Belongs to the MreD family.</text>
</comment>
<dbReference type="GO" id="GO:0008360">
    <property type="term" value="P:regulation of cell shape"/>
    <property type="evidence" value="ECO:0007669"/>
    <property type="project" value="UniProtKB-UniRule"/>
</dbReference>
<feature type="transmembrane region" description="Helical" evidence="9">
    <location>
        <begin position="37"/>
        <end position="54"/>
    </location>
</feature>
<dbReference type="InterPro" id="IPR026034">
    <property type="entry name" value="MreD_proteobac"/>
</dbReference>
<keyword evidence="6 9" id="KW-1133">Transmembrane helix</keyword>
<dbReference type="AlphaFoldDB" id="A0A379CA30"/>
<dbReference type="PANTHER" id="PTHR37484">
    <property type="entry name" value="ROD SHAPE-DETERMINING PROTEIN MRED"/>
    <property type="match status" value="1"/>
</dbReference>
<feature type="transmembrane region" description="Helical" evidence="9">
    <location>
        <begin position="135"/>
        <end position="152"/>
    </location>
</feature>
<reference evidence="10 11" key="1">
    <citation type="submission" date="2018-06" db="EMBL/GenBank/DDBJ databases">
        <authorList>
            <consortium name="Pathogen Informatics"/>
            <person name="Doyle S."/>
        </authorList>
    </citation>
    <scope>NUCLEOTIDE SEQUENCE [LARGE SCALE GENOMIC DNA]</scope>
    <source>
        <strain evidence="10 11">NCTC12872</strain>
    </source>
</reference>
<dbReference type="InterPro" id="IPR007227">
    <property type="entry name" value="Cell_shape_determining_MreD"/>
</dbReference>
<keyword evidence="8" id="KW-0997">Cell inner membrane</keyword>
<evidence type="ECO:0000256" key="6">
    <source>
        <dbReference type="ARBA" id="ARBA00022989"/>
    </source>
</evidence>
<dbReference type="PANTHER" id="PTHR37484:SF1">
    <property type="entry name" value="ROD SHAPE-DETERMINING PROTEIN MRED"/>
    <property type="match status" value="1"/>
</dbReference>
<keyword evidence="3 8" id="KW-1003">Cell membrane</keyword>
<feature type="transmembrane region" description="Helical" evidence="9">
    <location>
        <begin position="6"/>
        <end position="25"/>
    </location>
</feature>
<feature type="transmembrane region" description="Helical" evidence="9">
    <location>
        <begin position="100"/>
        <end position="123"/>
    </location>
</feature>
<dbReference type="OrthoDB" id="6647425at2"/>
<accession>A0A379CA30</accession>
<keyword evidence="7 8" id="KW-0472">Membrane</keyword>